<sequence length="390" mass="42866">MARLRVLVLLSTFIIVGIFGVVAILYARGFRLQNNKDTIALGPTGLLVANSDPTGAQVFVEGELKTATDNSISLPPGTYNVTIKKEGFLGWEKDITIEKEAVTQVDAFLVSAAPSLTALTFSGAINPTASEDFSKIAYVVPTAADNIERAGLWIMETVNLPLGFNRDPRRITDGDLTGATYEFSPDAREILLTTSSGTYLLNVSEFTPQTARINILAQVQTIKAEWQEIRTTRLAAKIAPLPDEIESVFAKSTSGILFSPDENRILFTATAQAQIPEDKVPKLPGSSTQPQERQLTQGKKYVYDIREDRNFAVGNSEEIVYWVSNSLNLIIPEENKITITDYDGTNKKTVYSGSYVFPVSYPSTNVNRLLLLTNYGASDSLTNLYWLSLK</sequence>
<dbReference type="InterPro" id="IPR011042">
    <property type="entry name" value="6-blade_b-propeller_TolB-like"/>
</dbReference>
<evidence type="ECO:0000313" key="3">
    <source>
        <dbReference type="EMBL" id="OGM32090.1"/>
    </source>
</evidence>
<reference evidence="3 4" key="1">
    <citation type="journal article" date="2016" name="Nat. Commun.">
        <title>Thousands of microbial genomes shed light on interconnected biogeochemical processes in an aquifer system.</title>
        <authorList>
            <person name="Anantharaman K."/>
            <person name="Brown C.T."/>
            <person name="Hug L.A."/>
            <person name="Sharon I."/>
            <person name="Castelle C.J."/>
            <person name="Probst A.J."/>
            <person name="Thomas B.C."/>
            <person name="Singh A."/>
            <person name="Wilkins M.J."/>
            <person name="Karaoz U."/>
            <person name="Brodie E.L."/>
            <person name="Williams K.H."/>
            <person name="Hubbard S.S."/>
            <person name="Banfield J.F."/>
        </authorList>
    </citation>
    <scope>NUCLEOTIDE SEQUENCE [LARGE SCALE GENOMIC DNA]</scope>
</reference>
<dbReference type="Pfam" id="PF08308">
    <property type="entry name" value="PEGA"/>
    <property type="match status" value="1"/>
</dbReference>
<dbReference type="Gene3D" id="2.120.10.30">
    <property type="entry name" value="TolB, C-terminal domain"/>
    <property type="match status" value="1"/>
</dbReference>
<dbReference type="InterPro" id="IPR013229">
    <property type="entry name" value="PEGA"/>
</dbReference>
<dbReference type="EMBL" id="MGGP01000018">
    <property type="protein sequence ID" value="OGM32090.1"/>
    <property type="molecule type" value="Genomic_DNA"/>
</dbReference>
<evidence type="ECO:0000259" key="2">
    <source>
        <dbReference type="Pfam" id="PF08308"/>
    </source>
</evidence>
<gene>
    <name evidence="3" type="ORF">A2803_00800</name>
</gene>
<keyword evidence="1" id="KW-0812">Transmembrane</keyword>
<dbReference type="Gene3D" id="2.60.40.1120">
    <property type="entry name" value="Carboxypeptidase-like, regulatory domain"/>
    <property type="match status" value="1"/>
</dbReference>
<proteinExistence type="predicted"/>
<evidence type="ECO:0000313" key="4">
    <source>
        <dbReference type="Proteomes" id="UP000178870"/>
    </source>
</evidence>
<feature type="transmembrane region" description="Helical" evidence="1">
    <location>
        <begin position="6"/>
        <end position="27"/>
    </location>
</feature>
<comment type="caution">
    <text evidence="3">The sequence shown here is derived from an EMBL/GenBank/DDBJ whole genome shotgun (WGS) entry which is preliminary data.</text>
</comment>
<dbReference type="AlphaFoldDB" id="A0A1F7YY02"/>
<feature type="domain" description="PEGA" evidence="2">
    <location>
        <begin position="45"/>
        <end position="109"/>
    </location>
</feature>
<keyword evidence="1" id="KW-1133">Transmembrane helix</keyword>
<evidence type="ECO:0000256" key="1">
    <source>
        <dbReference type="SAM" id="Phobius"/>
    </source>
</evidence>
<dbReference type="Proteomes" id="UP000178870">
    <property type="component" value="Unassembled WGS sequence"/>
</dbReference>
<name>A0A1F7YY02_9BACT</name>
<keyword evidence="1" id="KW-0472">Membrane</keyword>
<dbReference type="SUPFAM" id="SSF69304">
    <property type="entry name" value="Tricorn protease N-terminal domain"/>
    <property type="match status" value="1"/>
</dbReference>
<organism evidence="3 4">
    <name type="scientific">Candidatus Woesebacteria bacterium RIFCSPHIGHO2_01_FULL_44_21</name>
    <dbReference type="NCBI Taxonomy" id="1802503"/>
    <lineage>
        <taxon>Bacteria</taxon>
        <taxon>Candidatus Woeseibacteriota</taxon>
    </lineage>
</organism>
<accession>A0A1F7YY02</accession>
<protein>
    <recommendedName>
        <fullName evidence="2">PEGA domain-containing protein</fullName>
    </recommendedName>
</protein>